<dbReference type="GO" id="GO:0005737">
    <property type="term" value="C:cytoplasm"/>
    <property type="evidence" value="ECO:0007669"/>
    <property type="project" value="UniProtKB-SubCell"/>
</dbReference>
<evidence type="ECO:0000313" key="22">
    <source>
        <dbReference type="Proteomes" id="UP001212602"/>
    </source>
</evidence>
<evidence type="ECO:0000256" key="1">
    <source>
        <dbReference type="ARBA" id="ARBA00001393"/>
    </source>
</evidence>
<organism evidence="21 22">
    <name type="scientific">Xenophilus arseniciresistens</name>
    <dbReference type="NCBI Taxonomy" id="1283306"/>
    <lineage>
        <taxon>Bacteria</taxon>
        <taxon>Pseudomonadati</taxon>
        <taxon>Pseudomonadota</taxon>
        <taxon>Betaproteobacteria</taxon>
        <taxon>Burkholderiales</taxon>
        <taxon>Comamonadaceae</taxon>
        <taxon>Xenophilus</taxon>
    </lineage>
</organism>
<keyword evidence="16 18" id="KW-0456">Lyase</keyword>
<dbReference type="PANTHER" id="PTHR43622">
    <property type="entry name" value="3-DEHYDROQUINATE SYNTHASE"/>
    <property type="match status" value="1"/>
</dbReference>
<evidence type="ECO:0000256" key="13">
    <source>
        <dbReference type="ARBA" id="ARBA00022833"/>
    </source>
</evidence>
<dbReference type="EC" id="4.2.3.4" evidence="7 18"/>
<dbReference type="Pfam" id="PF24621">
    <property type="entry name" value="DHQS_C"/>
    <property type="match status" value="1"/>
</dbReference>
<comment type="caution">
    <text evidence="21">The sequence shown here is derived from an EMBL/GenBank/DDBJ whole genome shotgun (WGS) entry which is preliminary data.</text>
</comment>
<dbReference type="FunFam" id="3.40.50.1970:FF:000001">
    <property type="entry name" value="3-dehydroquinate synthase"/>
    <property type="match status" value="1"/>
</dbReference>
<feature type="binding site" evidence="18">
    <location>
        <begin position="112"/>
        <end position="116"/>
    </location>
    <ligand>
        <name>NAD(+)</name>
        <dbReference type="ChEBI" id="CHEBI:57540"/>
    </ligand>
</feature>
<evidence type="ECO:0000256" key="10">
    <source>
        <dbReference type="ARBA" id="ARBA00022605"/>
    </source>
</evidence>
<feature type="domain" description="3-dehydroquinate synthase N-terminal" evidence="19">
    <location>
        <begin position="74"/>
        <end position="186"/>
    </location>
</feature>
<comment type="cofactor">
    <cofactor evidence="2 18">
        <name>NAD(+)</name>
        <dbReference type="ChEBI" id="CHEBI:57540"/>
    </cofactor>
</comment>
<dbReference type="GO" id="GO:0008652">
    <property type="term" value="P:amino acid biosynthetic process"/>
    <property type="evidence" value="ECO:0007669"/>
    <property type="project" value="UniProtKB-KW"/>
</dbReference>
<accession>A0AAE3N711</accession>
<evidence type="ECO:0000256" key="18">
    <source>
        <dbReference type="HAMAP-Rule" id="MF_00110"/>
    </source>
</evidence>
<comment type="subcellular location">
    <subcellularLocation>
        <location evidence="4 18">Cytoplasm</location>
    </subcellularLocation>
</comment>
<proteinExistence type="inferred from homology"/>
<comment type="pathway">
    <text evidence="5 18">Metabolic intermediate biosynthesis; chorismate biosynthesis; chorismate from D-erythrose 4-phosphate and phosphoenolpyruvate: step 2/7.</text>
</comment>
<keyword evidence="10 18" id="KW-0028">Amino-acid biosynthesis</keyword>
<feature type="binding site" evidence="18">
    <location>
        <begin position="78"/>
        <end position="83"/>
    </location>
    <ligand>
        <name>NAD(+)</name>
        <dbReference type="ChEBI" id="CHEBI:57540"/>
    </ligand>
</feature>
<sequence length="368" mass="39081">MASPSLAASSLRIDLAERSYPILIGSGLLSDPASYDDLPAASMALVVSNTVVAPLYANAVVQALRGRFKTVHVLELPDGEAHKDWPTLNSIFDALLSHGADRKTVLFALGGGVVGDMTGFAAACYMRGVPFVQLPTTLLAQVDSSVGGKTAINHPLGKNMIGAFYQPQRVLCDLDTLRTLPQREVAAGLAEVIKYGPIADMAFFDWIEAHIDALVARDGAALAHAVRRSCEIKAEVVGQDERESGLRAILNFGHTFGHAIESGLGYGQWLHGEAVGCGMVMAIRLSQRLGGVDAAFAERLIALIARAGLPTRGPGLGAERYLELMRVDKKSEGGEIRFVLIDRPGSAVMRAAPDALVREVLAECCDPA</sequence>
<dbReference type="EMBL" id="JAQIPB010000001">
    <property type="protein sequence ID" value="MDA7415526.1"/>
    <property type="molecule type" value="Genomic_DNA"/>
</dbReference>
<keyword evidence="11 18" id="KW-0479">Metal-binding</keyword>
<protein>
    <recommendedName>
        <fullName evidence="8 18">3-dehydroquinate synthase</fullName>
        <shortName evidence="18">DHQS</shortName>
        <ecNumber evidence="7 18">4.2.3.4</ecNumber>
    </recommendedName>
</protein>
<evidence type="ECO:0000313" key="21">
    <source>
        <dbReference type="EMBL" id="MDA7415526.1"/>
    </source>
</evidence>
<evidence type="ECO:0000256" key="9">
    <source>
        <dbReference type="ARBA" id="ARBA00022490"/>
    </source>
</evidence>
<keyword evidence="17 18" id="KW-0170">Cobalt</keyword>
<evidence type="ECO:0000256" key="8">
    <source>
        <dbReference type="ARBA" id="ARBA00017684"/>
    </source>
</evidence>
<comment type="similarity">
    <text evidence="6 18">Belongs to the sugar phosphate cyclases superfamily. Dehydroquinate synthase family.</text>
</comment>
<keyword evidence="15 18" id="KW-0057">Aromatic amino acid biosynthesis</keyword>
<evidence type="ECO:0000256" key="16">
    <source>
        <dbReference type="ARBA" id="ARBA00023239"/>
    </source>
</evidence>
<feature type="binding site" evidence="18">
    <location>
        <position position="158"/>
    </location>
    <ligand>
        <name>NAD(+)</name>
        <dbReference type="ChEBI" id="CHEBI:57540"/>
    </ligand>
</feature>
<evidence type="ECO:0000256" key="2">
    <source>
        <dbReference type="ARBA" id="ARBA00001911"/>
    </source>
</evidence>
<dbReference type="Gene3D" id="3.40.50.1970">
    <property type="match status" value="1"/>
</dbReference>
<evidence type="ECO:0000256" key="12">
    <source>
        <dbReference type="ARBA" id="ARBA00022741"/>
    </source>
</evidence>
<keyword evidence="14 18" id="KW-0520">NAD</keyword>
<evidence type="ECO:0000259" key="20">
    <source>
        <dbReference type="Pfam" id="PF24621"/>
    </source>
</evidence>
<dbReference type="HAMAP" id="MF_00110">
    <property type="entry name" value="DHQ_synthase"/>
    <property type="match status" value="1"/>
</dbReference>
<evidence type="ECO:0000256" key="15">
    <source>
        <dbReference type="ARBA" id="ARBA00023141"/>
    </source>
</evidence>
<evidence type="ECO:0000256" key="4">
    <source>
        <dbReference type="ARBA" id="ARBA00004496"/>
    </source>
</evidence>
<dbReference type="RefSeq" id="WP_271426775.1">
    <property type="nucleotide sequence ID" value="NZ_JAQIPB010000001.1"/>
</dbReference>
<feature type="domain" description="3-dehydroquinate synthase C-terminal" evidence="20">
    <location>
        <begin position="188"/>
        <end position="331"/>
    </location>
</feature>
<feature type="binding site" evidence="18">
    <location>
        <begin position="136"/>
        <end position="137"/>
    </location>
    <ligand>
        <name>NAD(+)</name>
        <dbReference type="ChEBI" id="CHEBI:57540"/>
    </ligand>
</feature>
<keyword evidence="9 18" id="KW-0963">Cytoplasm</keyword>
<evidence type="ECO:0000256" key="7">
    <source>
        <dbReference type="ARBA" id="ARBA00013031"/>
    </source>
</evidence>
<gene>
    <name evidence="18 21" type="primary">aroB</name>
    <name evidence="21" type="ORF">PGB34_04040</name>
</gene>
<dbReference type="GO" id="GO:0009073">
    <property type="term" value="P:aromatic amino acid family biosynthetic process"/>
    <property type="evidence" value="ECO:0007669"/>
    <property type="project" value="UniProtKB-KW"/>
</dbReference>
<dbReference type="PANTHER" id="PTHR43622:SF7">
    <property type="entry name" value="3-DEHYDROQUINATE SYNTHASE, CHLOROPLASTIC"/>
    <property type="match status" value="1"/>
</dbReference>
<dbReference type="GO" id="GO:0046872">
    <property type="term" value="F:metal ion binding"/>
    <property type="evidence" value="ECO:0007669"/>
    <property type="project" value="UniProtKB-KW"/>
</dbReference>
<feature type="binding site" evidence="18">
    <location>
        <begin position="176"/>
        <end position="179"/>
    </location>
    <ligand>
        <name>NAD(+)</name>
        <dbReference type="ChEBI" id="CHEBI:57540"/>
    </ligand>
</feature>
<dbReference type="PIRSF" id="PIRSF001455">
    <property type="entry name" value="DHQ_synth"/>
    <property type="match status" value="1"/>
</dbReference>
<dbReference type="InterPro" id="IPR050071">
    <property type="entry name" value="Dehydroquinate_synthase"/>
</dbReference>
<evidence type="ECO:0000256" key="6">
    <source>
        <dbReference type="ARBA" id="ARBA00005412"/>
    </source>
</evidence>
<evidence type="ECO:0000256" key="11">
    <source>
        <dbReference type="ARBA" id="ARBA00022723"/>
    </source>
</evidence>
<feature type="binding site" evidence="18">
    <location>
        <position position="191"/>
    </location>
    <ligand>
        <name>Zn(2+)</name>
        <dbReference type="ChEBI" id="CHEBI:29105"/>
    </ligand>
</feature>
<evidence type="ECO:0000259" key="19">
    <source>
        <dbReference type="Pfam" id="PF01761"/>
    </source>
</evidence>
<evidence type="ECO:0000256" key="3">
    <source>
        <dbReference type="ARBA" id="ARBA00003485"/>
    </source>
</evidence>
<dbReference type="GO" id="GO:0009423">
    <property type="term" value="P:chorismate biosynthetic process"/>
    <property type="evidence" value="ECO:0007669"/>
    <property type="project" value="UniProtKB-UniRule"/>
</dbReference>
<dbReference type="AlphaFoldDB" id="A0AAE3N711"/>
<keyword evidence="22" id="KW-1185">Reference proteome</keyword>
<dbReference type="Gene3D" id="1.20.1090.10">
    <property type="entry name" value="Dehydroquinate synthase-like - alpha domain"/>
    <property type="match status" value="1"/>
</dbReference>
<evidence type="ECO:0000256" key="14">
    <source>
        <dbReference type="ARBA" id="ARBA00023027"/>
    </source>
</evidence>
<name>A0AAE3N711_9BURK</name>
<dbReference type="Proteomes" id="UP001212602">
    <property type="component" value="Unassembled WGS sequence"/>
</dbReference>
<comment type="cofactor">
    <cofactor evidence="18">
        <name>Co(2+)</name>
        <dbReference type="ChEBI" id="CHEBI:48828"/>
    </cofactor>
    <cofactor evidence="18">
        <name>Zn(2+)</name>
        <dbReference type="ChEBI" id="CHEBI:29105"/>
    </cofactor>
    <text evidence="18">Binds 1 divalent metal cation per subunit. Can use either Co(2+) or Zn(2+).</text>
</comment>
<dbReference type="GO" id="GO:0003856">
    <property type="term" value="F:3-dehydroquinate synthase activity"/>
    <property type="evidence" value="ECO:0007669"/>
    <property type="project" value="UniProtKB-UniRule"/>
</dbReference>
<dbReference type="InterPro" id="IPR030960">
    <property type="entry name" value="DHQS/DOIS_N"/>
</dbReference>
<dbReference type="InterPro" id="IPR056179">
    <property type="entry name" value="DHQS_C"/>
</dbReference>
<dbReference type="SUPFAM" id="SSF56796">
    <property type="entry name" value="Dehydroquinate synthase-like"/>
    <property type="match status" value="1"/>
</dbReference>
<dbReference type="Pfam" id="PF01761">
    <property type="entry name" value="DHQ_synthase"/>
    <property type="match status" value="1"/>
</dbReference>
<comment type="function">
    <text evidence="3 18">Catalyzes the conversion of 3-deoxy-D-arabino-heptulosonate 7-phosphate (DAHP) to dehydroquinate (DHQ).</text>
</comment>
<comment type="catalytic activity">
    <reaction evidence="1 18">
        <text>7-phospho-2-dehydro-3-deoxy-D-arabino-heptonate = 3-dehydroquinate + phosphate</text>
        <dbReference type="Rhea" id="RHEA:21968"/>
        <dbReference type="ChEBI" id="CHEBI:32364"/>
        <dbReference type="ChEBI" id="CHEBI:43474"/>
        <dbReference type="ChEBI" id="CHEBI:58394"/>
        <dbReference type="EC" id="4.2.3.4"/>
    </reaction>
</comment>
<evidence type="ECO:0000256" key="17">
    <source>
        <dbReference type="ARBA" id="ARBA00023285"/>
    </source>
</evidence>
<dbReference type="CDD" id="cd08195">
    <property type="entry name" value="DHQS"/>
    <property type="match status" value="1"/>
</dbReference>
<feature type="binding site" evidence="18">
    <location>
        <position position="254"/>
    </location>
    <ligand>
        <name>Zn(2+)</name>
        <dbReference type="ChEBI" id="CHEBI:29105"/>
    </ligand>
</feature>
<reference evidence="21" key="1">
    <citation type="submission" date="2023-01" db="EMBL/GenBank/DDBJ databases">
        <title>Xenophilus mangrovi sp. nov., isolated from soil of Mangrove nature reserve.</title>
        <authorList>
            <person name="Xu S."/>
            <person name="Liu Z."/>
            <person name="Xu Y."/>
        </authorList>
    </citation>
    <scope>NUCLEOTIDE SEQUENCE</scope>
    <source>
        <strain evidence="21">YW8</strain>
    </source>
</reference>
<evidence type="ECO:0000256" key="5">
    <source>
        <dbReference type="ARBA" id="ARBA00004661"/>
    </source>
</evidence>
<dbReference type="InterPro" id="IPR016037">
    <property type="entry name" value="DHQ_synth_AroB"/>
</dbReference>
<dbReference type="GO" id="GO:0000166">
    <property type="term" value="F:nucleotide binding"/>
    <property type="evidence" value="ECO:0007669"/>
    <property type="project" value="UniProtKB-KW"/>
</dbReference>
<dbReference type="NCBIfam" id="TIGR01357">
    <property type="entry name" value="aroB"/>
    <property type="match status" value="1"/>
</dbReference>
<keyword evidence="12 18" id="KW-0547">Nucleotide-binding</keyword>
<dbReference type="InterPro" id="IPR030963">
    <property type="entry name" value="DHQ_synth_fam"/>
</dbReference>
<feature type="binding site" evidence="18">
    <location>
        <position position="271"/>
    </location>
    <ligand>
        <name>Zn(2+)</name>
        <dbReference type="ChEBI" id="CHEBI:29105"/>
    </ligand>
</feature>
<feature type="binding site" evidence="18">
    <location>
        <position position="149"/>
    </location>
    <ligand>
        <name>NAD(+)</name>
        <dbReference type="ChEBI" id="CHEBI:57540"/>
    </ligand>
</feature>
<keyword evidence="13 18" id="KW-0862">Zinc</keyword>